<dbReference type="InterPro" id="IPR007472">
    <property type="entry name" value="N-end_Aminoacyl_Trfase_C"/>
</dbReference>
<dbReference type="PANTHER" id="PTHR21367">
    <property type="entry name" value="ARGININE-TRNA-PROTEIN TRANSFERASE 1"/>
    <property type="match status" value="1"/>
</dbReference>
<feature type="compositionally biased region" description="Polar residues" evidence="5">
    <location>
        <begin position="11"/>
        <end position="20"/>
    </location>
</feature>
<evidence type="ECO:0000313" key="9">
    <source>
        <dbReference type="Proteomes" id="UP000355283"/>
    </source>
</evidence>
<evidence type="ECO:0000259" key="6">
    <source>
        <dbReference type="Pfam" id="PF04376"/>
    </source>
</evidence>
<feature type="compositionally biased region" description="Gly residues" evidence="5">
    <location>
        <begin position="471"/>
        <end position="483"/>
    </location>
</feature>
<dbReference type="OrthoDB" id="74183at2759"/>
<feature type="compositionally biased region" description="Polar residues" evidence="5">
    <location>
        <begin position="554"/>
        <end position="565"/>
    </location>
</feature>
<keyword evidence="4" id="KW-0012">Acyltransferase</keyword>
<dbReference type="SUPFAM" id="SSF55729">
    <property type="entry name" value="Acyl-CoA N-acyltransferases (Nat)"/>
    <property type="match status" value="1"/>
</dbReference>
<dbReference type="EC" id="2.3.2.8" evidence="2"/>
<feature type="compositionally biased region" description="Acidic residues" evidence="5">
    <location>
        <begin position="783"/>
        <end position="792"/>
    </location>
</feature>
<protein>
    <recommendedName>
        <fullName evidence="2">arginyltransferase</fullName>
        <ecNumber evidence="2">2.3.2.8</ecNumber>
    </recommendedName>
</protein>
<evidence type="ECO:0000259" key="7">
    <source>
        <dbReference type="Pfam" id="PF04377"/>
    </source>
</evidence>
<dbReference type="InterPro" id="IPR007471">
    <property type="entry name" value="N-end_Aminoacyl_Trfase_N"/>
</dbReference>
<evidence type="ECO:0000256" key="5">
    <source>
        <dbReference type="SAM" id="MobiDB-lite"/>
    </source>
</evidence>
<dbReference type="GO" id="GO:0005737">
    <property type="term" value="C:cytoplasm"/>
    <property type="evidence" value="ECO:0007669"/>
    <property type="project" value="TreeGrafter"/>
</dbReference>
<evidence type="ECO:0000256" key="3">
    <source>
        <dbReference type="ARBA" id="ARBA00022679"/>
    </source>
</evidence>
<evidence type="ECO:0000256" key="4">
    <source>
        <dbReference type="ARBA" id="ARBA00023315"/>
    </source>
</evidence>
<dbReference type="InterPro" id="IPR016181">
    <property type="entry name" value="Acyl_CoA_acyltransferase"/>
</dbReference>
<feature type="region of interest" description="Disordered" evidence="5">
    <location>
        <begin position="397"/>
        <end position="566"/>
    </location>
</feature>
<name>A0A4D9CN87_9STRA</name>
<feature type="compositionally biased region" description="Low complexity" evidence="5">
    <location>
        <begin position="145"/>
        <end position="172"/>
    </location>
</feature>
<dbReference type="GO" id="GO:0004057">
    <property type="term" value="F:arginyl-tRNA--protein transferase activity"/>
    <property type="evidence" value="ECO:0007669"/>
    <property type="project" value="UniProtKB-EC"/>
</dbReference>
<dbReference type="Pfam" id="PF04376">
    <property type="entry name" value="ATE_N"/>
    <property type="match status" value="1"/>
</dbReference>
<evidence type="ECO:0000256" key="1">
    <source>
        <dbReference type="ARBA" id="ARBA00009991"/>
    </source>
</evidence>
<reference evidence="8 9" key="1">
    <citation type="submission" date="2019-01" db="EMBL/GenBank/DDBJ databases">
        <title>Nuclear Genome Assembly of the Microalgal Biofuel strain Nannochloropsis salina CCMP1776.</title>
        <authorList>
            <person name="Hovde B."/>
        </authorList>
    </citation>
    <scope>NUCLEOTIDE SEQUENCE [LARGE SCALE GENOMIC DNA]</scope>
    <source>
        <strain evidence="8 9">CCMP1776</strain>
    </source>
</reference>
<feature type="compositionally biased region" description="Basic and acidic residues" evidence="5">
    <location>
        <begin position="440"/>
        <end position="451"/>
    </location>
</feature>
<feature type="region of interest" description="Disordered" evidence="5">
    <location>
        <begin position="1"/>
        <end position="20"/>
    </location>
</feature>
<sequence>MKKSSKHRDTTSPAGVNSPPTASLLNLATSTLPYSVVELCGRHAGRCGYCQSKGRKGQKYTSVSFGLSAQRLLCEDYQALIDLGWRRSGTYLYRPVNEETCCPCYTIRLRVDDFKPSRSQRKVAAHLQRLMALGTEREDLEDKGSTSSARHSSISTVSSSGSVHSRGSQQSGGSRGRKRALPGGQGGGEGGGGAMEGCAQAGSGEDAMLCWLKTALRKAVQDVLIEEGVEEGREEGGEGGAKRREEWASLLATVRVQRLPSSRKPSNTRPGDVEAWPLPSASGSSRREHNGTSALVAPTQPREKQKPRSGAYASPTALPLAAALRRRRGQSGGRVLSFEKLHPPVPEPAVSPAGLAARLRTRLMASPGPLEEGSWSLEDVQVAPNGFLNFFVNRRKERDGEKKGAGADAASPLTEAGSEGMAQAGVAECEKGESTGSSSRRSEGAEAEGRRAGTTNPRLRGSKEGREGGREGGGQGGGNGGNETGSVPMDVAGDNASEVDRGMSDGEGRGGGGAGRERESVACGLEGREGRGGGEKGVGRVKGDGREEEVNKSRPGSLSNPSDRFSASEPFKFELRVETVPPRVTEEVFALYKKYQVAVHGDRPEDVTEEGFKRFLVHSPLVSSSLPASRPRPPPSTPLAPEDWDYLLPCGSYHQLYRLNGRLIAVGVVDLLPRCLSSVYCFYDPDYRHLSLGKYSALREIAWIQAAHARRPPTATVAAPYALRPALEYYYLGFYIHSCPKMRYKGLYEPSQLLCPVTGTWVRLDARVRALLDRQAFSNLVAGEEEGREEEGEGRVEEGRGQKTNWRGGRGRRGGEGGGGGGGGYGGGGGGGGGVGGGEAEMEEEEEEEEEEGEEEEEAEMEEEQEISGSGPVSAVEEAALEEVVMDVGPLAALPRRGREMLRPILREFVRHVTPALVPRLMIRLRH</sequence>
<dbReference type="PANTHER" id="PTHR21367:SF1">
    <property type="entry name" value="ARGINYL-TRNA--PROTEIN TRANSFERASE 1"/>
    <property type="match status" value="1"/>
</dbReference>
<dbReference type="EMBL" id="SDOX01000159">
    <property type="protein sequence ID" value="TFJ80621.1"/>
    <property type="molecule type" value="Genomic_DNA"/>
</dbReference>
<feature type="region of interest" description="Disordered" evidence="5">
    <location>
        <begin position="258"/>
        <end position="316"/>
    </location>
</feature>
<evidence type="ECO:0000256" key="2">
    <source>
        <dbReference type="ARBA" id="ARBA00012025"/>
    </source>
</evidence>
<proteinExistence type="inferred from homology"/>
<organism evidence="8 9">
    <name type="scientific">Nannochloropsis salina CCMP1776</name>
    <dbReference type="NCBI Taxonomy" id="1027361"/>
    <lineage>
        <taxon>Eukaryota</taxon>
        <taxon>Sar</taxon>
        <taxon>Stramenopiles</taxon>
        <taxon>Ochrophyta</taxon>
        <taxon>Eustigmatophyceae</taxon>
        <taxon>Eustigmatales</taxon>
        <taxon>Monodopsidaceae</taxon>
        <taxon>Microchloropsis</taxon>
        <taxon>Microchloropsis salina</taxon>
    </lineage>
</organism>
<keyword evidence="9" id="KW-1185">Reference proteome</keyword>
<accession>A0A4D9CN87</accession>
<feature type="region of interest" description="Disordered" evidence="5">
    <location>
        <begin position="783"/>
        <end position="872"/>
    </location>
</feature>
<feature type="compositionally biased region" description="Gly residues" evidence="5">
    <location>
        <begin position="816"/>
        <end position="839"/>
    </location>
</feature>
<comment type="caution">
    <text evidence="8">The sequence shown here is derived from an EMBL/GenBank/DDBJ whole genome shotgun (WGS) entry which is preliminary data.</text>
</comment>
<feature type="domain" description="N-end rule aminoacyl transferase C-terminal" evidence="7">
    <location>
        <begin position="587"/>
        <end position="755"/>
    </location>
</feature>
<dbReference type="AlphaFoldDB" id="A0A4D9CN87"/>
<feature type="compositionally biased region" description="Basic and acidic residues" evidence="5">
    <location>
        <begin position="461"/>
        <end position="470"/>
    </location>
</feature>
<feature type="compositionally biased region" description="Polar residues" evidence="5">
    <location>
        <begin position="259"/>
        <end position="269"/>
    </location>
</feature>
<feature type="compositionally biased region" description="Basic and acidic residues" evidence="5">
    <location>
        <begin position="515"/>
        <end position="552"/>
    </location>
</feature>
<comment type="similarity">
    <text evidence="1">Belongs to the R-transferase family.</text>
</comment>
<feature type="domain" description="N-end aminoacyl transferase N-terminal" evidence="6">
    <location>
        <begin position="46"/>
        <end position="122"/>
    </location>
</feature>
<dbReference type="InterPro" id="IPR030700">
    <property type="entry name" value="N-end_Aminoacyl_Trfase"/>
</dbReference>
<evidence type="ECO:0000313" key="8">
    <source>
        <dbReference type="EMBL" id="TFJ80621.1"/>
    </source>
</evidence>
<dbReference type="Proteomes" id="UP000355283">
    <property type="component" value="Unassembled WGS sequence"/>
</dbReference>
<feature type="compositionally biased region" description="Basic and acidic residues" evidence="5">
    <location>
        <begin position="498"/>
        <end position="508"/>
    </location>
</feature>
<feature type="compositionally biased region" description="Acidic residues" evidence="5">
    <location>
        <begin position="840"/>
        <end position="866"/>
    </location>
</feature>
<dbReference type="Pfam" id="PF04377">
    <property type="entry name" value="ATE_C"/>
    <property type="match status" value="1"/>
</dbReference>
<feature type="region of interest" description="Disordered" evidence="5">
    <location>
        <begin position="136"/>
        <end position="198"/>
    </location>
</feature>
<keyword evidence="3" id="KW-0808">Transferase</keyword>
<gene>
    <name evidence="8" type="ORF">NSK_008047</name>
</gene>
<feature type="compositionally biased region" description="Gly residues" evidence="5">
    <location>
        <begin position="183"/>
        <end position="195"/>
    </location>
</feature>